<dbReference type="EMBL" id="FOYI01000004">
    <property type="protein sequence ID" value="SFR07295.1"/>
    <property type="molecule type" value="Genomic_DNA"/>
</dbReference>
<dbReference type="NCBIfam" id="TIGR02243">
    <property type="entry name" value="putative baseplate assembly protein"/>
    <property type="match status" value="1"/>
</dbReference>
<evidence type="ECO:0000313" key="3">
    <source>
        <dbReference type="Proteomes" id="UP000199302"/>
    </source>
</evidence>
<protein>
    <submittedName>
        <fullName evidence="2">Putative baseplate assembly protein</fullName>
    </submittedName>
</protein>
<dbReference type="RefSeq" id="WP_092079090.1">
    <property type="nucleotide sequence ID" value="NZ_FOYI01000004.1"/>
</dbReference>
<feature type="compositionally biased region" description="Polar residues" evidence="1">
    <location>
        <begin position="135"/>
        <end position="153"/>
    </location>
</feature>
<evidence type="ECO:0000256" key="1">
    <source>
        <dbReference type="SAM" id="MobiDB-lite"/>
    </source>
</evidence>
<keyword evidence="3" id="KW-1185">Reference proteome</keyword>
<feature type="region of interest" description="Disordered" evidence="1">
    <location>
        <begin position="135"/>
        <end position="156"/>
    </location>
</feature>
<dbReference type="AlphaFoldDB" id="A0A1I6DPD9"/>
<reference evidence="2 3" key="1">
    <citation type="submission" date="2016-10" db="EMBL/GenBank/DDBJ databases">
        <authorList>
            <person name="de Groot N.N."/>
        </authorList>
    </citation>
    <scope>NUCLEOTIDE SEQUENCE [LARGE SCALE GENOMIC DNA]</scope>
    <source>
        <strain evidence="3">KMM 9023,NRIC 0796,JCM 17311,KCTC 23692</strain>
    </source>
</reference>
<gene>
    <name evidence="2" type="ORF">SAMN04515673_104207</name>
</gene>
<dbReference type="Proteomes" id="UP000199302">
    <property type="component" value="Unassembled WGS sequence"/>
</dbReference>
<name>A0A1I6DPD9_9RHOB</name>
<sequence>MRETHSLCDACDGITVSTPRASWQRPGLSAIDARAGDYWAYYETLTARLSSAEYGPLADLKTRDPGRDFSIALLDAWAVSGEVLSFYANRLTSETLLDTAGELWSLHQLAALVGYRPNPGAAAETTLAFTMSTTPGAPQSTTLPSGIKVQSTPGPDESPVIFETTEAIPARPAWNAMRPQQGAVQTLTAATRTLYLSGLSTGLVPGDALVFFAEDGAPVLALIRAVVLEPADIAADPGAVDLTRLEIDPLATDPGEQAATAPPAPTAPVLPPVLAAQLGQTLSAGALTELLEAEALSEAALFDPLRGLAETPPRILVFREAAGAFGNAAPAFDTLPPSLTGDVPRYNSDSAGNVFIDGFDPAPYHDASAAEWADASLTVLEDGDGAVYLDRVIKEIGAGGYAVLRDGASWGVYGIEDTGEVSLSEFAITGKVTRLTLHSAAGFGSFSTRGTTIHAGSEWIDLPRSPLRTPLRAGETQLALDTWAPGLQNGQKIFLRGQFADGLAAPITRLVEIAGVEHQIRAGGTTELTLSAPLREDFDRTALRINANVAAANHGETTEEILGGGDPGQRFQSFTLRQKPLTHVSADVAGGVRPELTLRVNGVRWDRVPDFLDPQPNLRGFTLTTDPEGVATVGFGNPDFAASPAKGAETISVSYRTGLGLEGRVEAGQLNILMTRPLGLDGVENPLATEGGADPASAEALRSELPMSLRTLGRVVSLSDFEDYSRSYAGIAKARAEWVRLPGAIKPGVVVTVAGEEAAELPPETTLHTTLRDALTADGLPFARFRLRSFRPRYFRLAAKVKPHPDYIADDVLAAVEAALRAAYAFEARAFSAPVFASEVITVMQGVAGVEAVTLDRLYRGAAAQRREVLHADSAGPAQGAELLMLHPEPLDYLEVLS</sequence>
<proteinExistence type="predicted"/>
<evidence type="ECO:0000313" key="2">
    <source>
        <dbReference type="EMBL" id="SFR07295.1"/>
    </source>
</evidence>
<dbReference type="OrthoDB" id="266253at2"/>
<organism evidence="2 3">
    <name type="scientific">Poseidonocella sedimentorum</name>
    <dbReference type="NCBI Taxonomy" id="871652"/>
    <lineage>
        <taxon>Bacteria</taxon>
        <taxon>Pseudomonadati</taxon>
        <taxon>Pseudomonadota</taxon>
        <taxon>Alphaproteobacteria</taxon>
        <taxon>Rhodobacterales</taxon>
        <taxon>Roseobacteraceae</taxon>
        <taxon>Poseidonocella</taxon>
    </lineage>
</organism>
<dbReference type="STRING" id="871652.SAMN04515673_104207"/>
<dbReference type="InterPro" id="IPR011749">
    <property type="entry name" value="CHP02243"/>
</dbReference>
<accession>A0A1I6DPD9</accession>